<comment type="caution">
    <text evidence="1">The sequence shown here is derived from an EMBL/GenBank/DDBJ whole genome shotgun (WGS) entry which is preliminary data.</text>
</comment>
<dbReference type="AlphaFoldDB" id="A0A0G0ZF81"/>
<reference evidence="1 2" key="1">
    <citation type="journal article" date="2015" name="Nature">
        <title>rRNA introns, odd ribosomes, and small enigmatic genomes across a large radiation of phyla.</title>
        <authorList>
            <person name="Brown C.T."/>
            <person name="Hug L.A."/>
            <person name="Thomas B.C."/>
            <person name="Sharon I."/>
            <person name="Castelle C.J."/>
            <person name="Singh A."/>
            <person name="Wilkins M.J."/>
            <person name="Williams K.H."/>
            <person name="Banfield J.F."/>
        </authorList>
    </citation>
    <scope>NUCLEOTIDE SEQUENCE [LARGE SCALE GENOMIC DNA]</scope>
</reference>
<protein>
    <submittedName>
        <fullName evidence="1">Putative transcriptional regulator</fullName>
    </submittedName>
</protein>
<proteinExistence type="predicted"/>
<accession>A0A0G0ZF81</accession>
<dbReference type="EMBL" id="LCDF01000016">
    <property type="protein sequence ID" value="KKS47400.1"/>
    <property type="molecule type" value="Genomic_DNA"/>
</dbReference>
<organism evidence="1 2">
    <name type="scientific">Candidatus Giovannonibacteria bacterium GW2011_GWF2_42_19</name>
    <dbReference type="NCBI Taxonomy" id="1618659"/>
    <lineage>
        <taxon>Bacteria</taxon>
        <taxon>Candidatus Giovannoniibacteriota</taxon>
    </lineage>
</organism>
<evidence type="ECO:0000313" key="2">
    <source>
        <dbReference type="Proteomes" id="UP000034036"/>
    </source>
</evidence>
<name>A0A0G0ZF81_9BACT</name>
<sequence length="254" mass="28954">MESDVKGFMFYPVRNNTTPFVAWVVCWIQFQRGFKYPAGISNGIYVLGTMEILEKLLGSNYRAKIMRFFLMNPGEVFTLEQVSKSSKVLKSRLKKEINLLMSAGFIKKGIHETHIIIKKQKKIKKRKEPGFVLNALFPYVREFRALVVDAAPVSRELIIKRFKRLGRGLKLALLSGVFVGKAEVNVPDILVVGDNLKKGPVEKILGSIESEIGKELNYVLMSTEEFKYRRGMYDRFILDILESDHDALVDTLGS</sequence>
<gene>
    <name evidence="1" type="ORF">UV11_C0016G0015</name>
</gene>
<evidence type="ECO:0000313" key="1">
    <source>
        <dbReference type="EMBL" id="KKS47400.1"/>
    </source>
</evidence>
<dbReference type="Proteomes" id="UP000034036">
    <property type="component" value="Unassembled WGS sequence"/>
</dbReference>
<dbReference type="STRING" id="1618659.UV11_C0016G0015"/>